<sequence>MDKTKIMVYFNLYADDFPLEQVTARLGLTPTRSFKKGDVIRKVSTNYYQRRSYSAWQLSTGYQESLDVSKLIEPIFVQLQDQADAIKELKKDFGLECRFVIVIVMNEGYTPGFHLDHPFIEFANSVGADIDIDLYANPYTDDGSD</sequence>
<proteinExistence type="predicted"/>
<organism evidence="1 2">
    <name type="scientific">Bacillus mesophilum</name>
    <dbReference type="NCBI Taxonomy" id="1071718"/>
    <lineage>
        <taxon>Bacteria</taxon>
        <taxon>Bacillati</taxon>
        <taxon>Bacillota</taxon>
        <taxon>Bacilli</taxon>
        <taxon>Bacillales</taxon>
        <taxon>Bacillaceae</taxon>
        <taxon>Bacillus</taxon>
    </lineage>
</organism>
<dbReference type="Pfam" id="PF14106">
    <property type="entry name" value="DUF4279"/>
    <property type="match status" value="1"/>
</dbReference>
<dbReference type="InterPro" id="IPR025459">
    <property type="entry name" value="DUF4279"/>
</dbReference>
<comment type="caution">
    <text evidence="1">The sequence shown here is derived from an EMBL/GenBank/DDBJ whole genome shotgun (WGS) entry which is preliminary data.</text>
</comment>
<name>A0A7V7UX73_9BACI</name>
<evidence type="ECO:0000313" key="1">
    <source>
        <dbReference type="EMBL" id="KAB2335691.1"/>
    </source>
</evidence>
<gene>
    <name evidence="1" type="ORF">F7732_03750</name>
</gene>
<dbReference type="Proteomes" id="UP000441354">
    <property type="component" value="Unassembled WGS sequence"/>
</dbReference>
<keyword evidence="2" id="KW-1185">Reference proteome</keyword>
<dbReference type="RefSeq" id="WP_151572306.1">
    <property type="nucleotide sequence ID" value="NZ_WBOT01000001.1"/>
</dbReference>
<dbReference type="OrthoDB" id="893918at2"/>
<evidence type="ECO:0000313" key="2">
    <source>
        <dbReference type="Proteomes" id="UP000441354"/>
    </source>
</evidence>
<dbReference type="AlphaFoldDB" id="A0A7V7UX73"/>
<protein>
    <submittedName>
        <fullName evidence="1">DUF4279 domain-containing protein</fullName>
    </submittedName>
</protein>
<reference evidence="1 2" key="1">
    <citation type="journal article" date="2014" name="Arch. Microbiol.">
        <title>Bacillus mesophilum sp. nov., strain IITR-54T, a novel 4-chlorobiphenyl dechlorinating bacterium.</title>
        <authorList>
            <person name="Manickam N."/>
            <person name="Singh N.K."/>
            <person name="Bajaj A."/>
            <person name="Kumar R.M."/>
            <person name="Kaur G."/>
            <person name="Kaur N."/>
            <person name="Bala M."/>
            <person name="Kumar A."/>
            <person name="Mayilraj S."/>
        </authorList>
    </citation>
    <scope>NUCLEOTIDE SEQUENCE [LARGE SCALE GENOMIC DNA]</scope>
    <source>
        <strain evidence="1 2">IITR-54</strain>
    </source>
</reference>
<dbReference type="EMBL" id="WBOT01000001">
    <property type="protein sequence ID" value="KAB2335691.1"/>
    <property type="molecule type" value="Genomic_DNA"/>
</dbReference>
<accession>A0A7V7UX73</accession>